<evidence type="ECO:0000256" key="2">
    <source>
        <dbReference type="ARBA" id="ARBA00022692"/>
    </source>
</evidence>
<dbReference type="GO" id="GO:0015280">
    <property type="term" value="F:ligand-gated sodium channel activity"/>
    <property type="evidence" value="ECO:0007669"/>
    <property type="project" value="TreeGrafter"/>
</dbReference>
<dbReference type="RefSeq" id="XP_029000657.1">
    <property type="nucleotide sequence ID" value="XM_029144824.3"/>
</dbReference>
<comment type="subcellular location">
    <subcellularLocation>
        <location evidence="1">Membrane</location>
        <topology evidence="1">Multi-pass membrane protein</topology>
    </subcellularLocation>
</comment>
<dbReference type="InParanoid" id="A0A6P7M384"/>
<dbReference type="Gene3D" id="1.10.287.70">
    <property type="match status" value="2"/>
</dbReference>
<dbReference type="CTD" id="219931"/>
<evidence type="ECO:0000259" key="7">
    <source>
        <dbReference type="Pfam" id="PF00520"/>
    </source>
</evidence>
<dbReference type="GO" id="GO:0019722">
    <property type="term" value="P:calcium-mediated signaling"/>
    <property type="evidence" value="ECO:0007669"/>
    <property type="project" value="TreeGrafter"/>
</dbReference>
<dbReference type="AlphaFoldDB" id="A0A6P7M384"/>
<dbReference type="GeneID" id="114852443"/>
<dbReference type="GO" id="GO:0097682">
    <property type="term" value="F:intracellularly phosphatidylinositol-3,5-bisphosphate-gated monatomic cation channel activity"/>
    <property type="evidence" value="ECO:0007669"/>
    <property type="project" value="TreeGrafter"/>
</dbReference>
<reference evidence="9" key="1">
    <citation type="submission" date="2025-08" db="UniProtKB">
        <authorList>
            <consortium name="RefSeq"/>
        </authorList>
    </citation>
    <scope>IDENTIFICATION</scope>
</reference>
<dbReference type="PANTHER" id="PTHR46768:SF1">
    <property type="entry name" value="TWO PORE CHANNEL PROTEIN 2"/>
    <property type="match status" value="1"/>
</dbReference>
<dbReference type="GO" id="GO:0075509">
    <property type="term" value="P:endocytosis involved in viral entry into host cell"/>
    <property type="evidence" value="ECO:0007669"/>
    <property type="project" value="TreeGrafter"/>
</dbReference>
<dbReference type="GO" id="GO:0022832">
    <property type="term" value="F:voltage-gated channel activity"/>
    <property type="evidence" value="ECO:0007669"/>
    <property type="project" value="InterPro"/>
</dbReference>
<dbReference type="Proteomes" id="UP000515150">
    <property type="component" value="Chromosome 3"/>
</dbReference>
<feature type="domain" description="Ion transport" evidence="7">
    <location>
        <begin position="131"/>
        <end position="326"/>
    </location>
</feature>
<dbReference type="InterPro" id="IPR028798">
    <property type="entry name" value="TPC2"/>
</dbReference>
<feature type="transmembrane region" description="Helical" evidence="6">
    <location>
        <begin position="584"/>
        <end position="604"/>
    </location>
</feature>
<keyword evidence="2 6" id="KW-0812">Transmembrane</keyword>
<dbReference type="InterPro" id="IPR027359">
    <property type="entry name" value="Volt_channel_dom_sf"/>
</dbReference>
<feature type="transmembrane region" description="Helical" evidence="6">
    <location>
        <begin position="299"/>
        <end position="323"/>
    </location>
</feature>
<dbReference type="Gene3D" id="1.20.120.350">
    <property type="entry name" value="Voltage-gated potassium channels. Chain C"/>
    <property type="match status" value="2"/>
</dbReference>
<evidence type="ECO:0000256" key="3">
    <source>
        <dbReference type="ARBA" id="ARBA00022989"/>
    </source>
</evidence>
<keyword evidence="4 6" id="KW-0472">Membrane</keyword>
<evidence type="ECO:0000256" key="1">
    <source>
        <dbReference type="ARBA" id="ARBA00004141"/>
    </source>
</evidence>
<feature type="transmembrane region" description="Helical" evidence="6">
    <location>
        <begin position="441"/>
        <end position="464"/>
    </location>
</feature>
<evidence type="ECO:0000313" key="8">
    <source>
        <dbReference type="Proteomes" id="UP000515150"/>
    </source>
</evidence>
<dbReference type="Pfam" id="PF00520">
    <property type="entry name" value="Ion_trans"/>
    <property type="match status" value="2"/>
</dbReference>
<proteinExistence type="predicted"/>
<feature type="transmembrane region" description="Helical" evidence="6">
    <location>
        <begin position="678"/>
        <end position="700"/>
    </location>
</feature>
<dbReference type="GO" id="GO:0005765">
    <property type="term" value="C:lysosomal membrane"/>
    <property type="evidence" value="ECO:0007669"/>
    <property type="project" value="InterPro"/>
</dbReference>
<evidence type="ECO:0000256" key="4">
    <source>
        <dbReference type="ARBA" id="ARBA00023136"/>
    </source>
</evidence>
<dbReference type="InterPro" id="IPR005821">
    <property type="entry name" value="Ion_trans_dom"/>
</dbReference>
<evidence type="ECO:0000313" key="9">
    <source>
        <dbReference type="RefSeq" id="XP_029000657.1"/>
    </source>
</evidence>
<feature type="region of interest" description="Disordered" evidence="5">
    <location>
        <begin position="1"/>
        <end position="35"/>
    </location>
</feature>
<dbReference type="OrthoDB" id="416585at2759"/>
<dbReference type="KEGG" id="bspl:114852443"/>
<name>A0A6P7M384_BETSP</name>
<sequence length="767" mass="88338">METEGLLSHTANGAPADYGSWPDSEPDGLRGRRRPSSYSVAEELCGVDGDSGNEELYIQQAVVFIEDAIQYRSINHRVDASSLRLYRWYYSRICQWGLGLTISLVLLLAFVERPSSLSVSSDPRHRSPPWEPPCGLTESIEMSCLFIFFLDLAVKSYLIGWEEFRKSKWLIGYSVVIAASVIDWMLSVSMVCDEKLRVRRLLRPFFLLQNSSLMKKTLKCIKRTLPEIASVILLLALHLCLFTMIGMLLFAKTEDETRNGEWRLHFRDLPSSLTTLLVLLTTANNPDVMIPAYSLNRGYSIFFIAFSVIGTYCLMNLLTAIIYNQFRGYLLMSVQTSIIRRRLGIRAAFQVLSCKGAPQAEEDHVCVDAVLEVMSKVKMKSYYRAAITAETHQYAEVGHMDRVQFRKIFDHLDKDSIKEHPPLPQYNSPVLQKLQFIFSHYYLTIVGNAVALINVICICTILVLNSEKTTVERDNYSLEIINLCFIIFYLFEMCVKIFAFGWRGYLSYRNNIFDGFLTVLLFGLQITIDATYGFPYSQGGMPLWEMIRLVNMLIVFRFLRIIPDIKLMALVASTLLDLVKNLRAFAGILVVVYYVYAVFGIWLFEGAIKPTGDTRPSMDNITTNYSMECGTYEQLGYWPNNFDDFAAAIILLYDVMVVNNWQAFIEAYSRYTTEWSKVYFVCWWLTSSVMWVNLFVALILENFIYKWDRSHSCSVTDVERIRYETSVQLIFKEQIQEPTEEELLCYLHQHPHLYLVTHTPSTNSNNV</sequence>
<dbReference type="FunCoup" id="A0A6P7M384">
    <property type="interactions" value="438"/>
</dbReference>
<dbReference type="SUPFAM" id="SSF81324">
    <property type="entry name" value="Voltage-gated potassium channels"/>
    <property type="match status" value="2"/>
</dbReference>
<feature type="transmembrane region" description="Helical" evidence="6">
    <location>
        <begin position="170"/>
        <end position="191"/>
    </location>
</feature>
<feature type="domain" description="Ion transport" evidence="7">
    <location>
        <begin position="451"/>
        <end position="703"/>
    </location>
</feature>
<protein>
    <submittedName>
        <fullName evidence="9">Two pore channel protein 2</fullName>
    </submittedName>
</protein>
<feature type="transmembrane region" description="Helical" evidence="6">
    <location>
        <begin position="546"/>
        <end position="563"/>
    </location>
</feature>
<feature type="transmembrane region" description="Helical" evidence="6">
    <location>
        <begin position="93"/>
        <end position="111"/>
    </location>
</feature>
<feature type="transmembrane region" description="Helical" evidence="6">
    <location>
        <begin position="476"/>
        <end position="500"/>
    </location>
</feature>
<dbReference type="FunFam" id="1.10.287.70:FF:000104">
    <property type="entry name" value="Two pore calcium channel protein 2"/>
    <property type="match status" value="1"/>
</dbReference>
<accession>A0A6P7M384</accession>
<feature type="transmembrane region" description="Helical" evidence="6">
    <location>
        <begin position="228"/>
        <end position="251"/>
    </location>
</feature>
<feature type="transmembrane region" description="Helical" evidence="6">
    <location>
        <begin position="512"/>
        <end position="534"/>
    </location>
</feature>
<evidence type="ECO:0000256" key="5">
    <source>
        <dbReference type="SAM" id="MobiDB-lite"/>
    </source>
</evidence>
<keyword evidence="8" id="KW-1185">Reference proteome</keyword>
<keyword evidence="3 6" id="KW-1133">Transmembrane helix</keyword>
<dbReference type="PANTHER" id="PTHR46768">
    <property type="entry name" value="TWO PORE CALCIUM CHANNEL PROTEIN 2"/>
    <property type="match status" value="1"/>
</dbReference>
<gene>
    <name evidence="9" type="primary">tpcn2</name>
</gene>
<organism evidence="8 9">
    <name type="scientific">Betta splendens</name>
    <name type="common">Siamese fighting fish</name>
    <dbReference type="NCBI Taxonomy" id="158456"/>
    <lineage>
        <taxon>Eukaryota</taxon>
        <taxon>Metazoa</taxon>
        <taxon>Chordata</taxon>
        <taxon>Craniata</taxon>
        <taxon>Vertebrata</taxon>
        <taxon>Euteleostomi</taxon>
        <taxon>Actinopterygii</taxon>
        <taxon>Neopterygii</taxon>
        <taxon>Teleostei</taxon>
        <taxon>Neoteleostei</taxon>
        <taxon>Acanthomorphata</taxon>
        <taxon>Anabantaria</taxon>
        <taxon>Anabantiformes</taxon>
        <taxon>Anabantoidei</taxon>
        <taxon>Osphronemidae</taxon>
        <taxon>Betta</taxon>
    </lineage>
</organism>
<evidence type="ECO:0000256" key="6">
    <source>
        <dbReference type="SAM" id="Phobius"/>
    </source>
</evidence>